<gene>
    <name evidence="4" type="ORF">IV38_GL001867</name>
    <name evidence="5" type="ORF">IV40_GL001967</name>
</gene>
<name>A0A0R2FQL4_9LACO</name>
<evidence type="ECO:0000256" key="1">
    <source>
        <dbReference type="ARBA" id="ARBA00022679"/>
    </source>
</evidence>
<evidence type="ECO:0000313" key="6">
    <source>
        <dbReference type="Proteomes" id="UP000051645"/>
    </source>
</evidence>
<dbReference type="OrthoDB" id="5319888at2"/>
<reference evidence="6 7" key="1">
    <citation type="journal article" date="2015" name="Genome Announc.">
        <title>Expanding the biotechnology potential of lactobacilli through comparative genomics of 213 strains and associated genera.</title>
        <authorList>
            <person name="Sun Z."/>
            <person name="Harris H.M."/>
            <person name="McCann A."/>
            <person name="Guo C."/>
            <person name="Argimon S."/>
            <person name="Zhang W."/>
            <person name="Yang X."/>
            <person name="Jeffery I.B."/>
            <person name="Cooney J.C."/>
            <person name="Kagawa T.F."/>
            <person name="Liu W."/>
            <person name="Song Y."/>
            <person name="Salvetti E."/>
            <person name="Wrobel A."/>
            <person name="Rasinkangas P."/>
            <person name="Parkhill J."/>
            <person name="Rea M.C."/>
            <person name="O'Sullivan O."/>
            <person name="Ritari J."/>
            <person name="Douillard F.P."/>
            <person name="Paul Ross R."/>
            <person name="Yang R."/>
            <person name="Briner A.E."/>
            <person name="Felis G.E."/>
            <person name="de Vos W.M."/>
            <person name="Barrangou R."/>
            <person name="Klaenhammer T.R."/>
            <person name="Caufield P.W."/>
            <person name="Cui Y."/>
            <person name="Zhang H."/>
            <person name="O'Toole P.W."/>
        </authorList>
    </citation>
    <scope>NUCLEOTIDE SEQUENCE [LARGE SCALE GENOMIC DNA]</scope>
    <source>
        <strain evidence="4 7">ATCC BAA-66</strain>
        <strain evidence="5 6">DSM 13344</strain>
    </source>
</reference>
<dbReference type="EMBL" id="JQAT01000006">
    <property type="protein sequence ID" value="KRN27655.1"/>
    <property type="molecule type" value="Genomic_DNA"/>
</dbReference>
<protein>
    <submittedName>
        <fullName evidence="4">Acetyltransferase, GNAT family</fullName>
    </submittedName>
</protein>
<sequence>MEIRAAKKADVDEVLPLIKIVFDEMEMPIFEKIPDQDLYHVLSEAYATEDYRYSYRHTTVAVEDGHVVGIAVGYPEVEEATIDDAIAPFLPEIGLSKDLKFFTDKEARPGEWYLDTLAVAENKQGHGIGTALLKYLPEHLRQQGEQVISLSVDFENPQAEKLYKRMGFVEDGELMIGNHRYKHLIEKL</sequence>
<evidence type="ECO:0000313" key="5">
    <source>
        <dbReference type="EMBL" id="KRN30378.1"/>
    </source>
</evidence>
<dbReference type="PATRIC" id="fig|81857.3.peg.1893"/>
<dbReference type="InterPro" id="IPR000182">
    <property type="entry name" value="GNAT_dom"/>
</dbReference>
<keyword evidence="1 4" id="KW-0808">Transferase</keyword>
<comment type="caution">
    <text evidence="4">The sequence shown here is derived from an EMBL/GenBank/DDBJ whole genome shotgun (WGS) entry which is preliminary data.</text>
</comment>
<accession>A0A0R2FQL4</accession>
<evidence type="ECO:0000313" key="7">
    <source>
        <dbReference type="Proteomes" id="UP000051751"/>
    </source>
</evidence>
<dbReference type="CDD" id="cd04301">
    <property type="entry name" value="NAT_SF"/>
    <property type="match status" value="1"/>
</dbReference>
<dbReference type="Proteomes" id="UP000051751">
    <property type="component" value="Unassembled WGS sequence"/>
</dbReference>
<evidence type="ECO:0000313" key="4">
    <source>
        <dbReference type="EMBL" id="KRN27655.1"/>
    </source>
</evidence>
<dbReference type="PANTHER" id="PTHR43420:SF52">
    <property type="entry name" value="N-ACETYLTRANSFERASE YODP"/>
    <property type="match status" value="1"/>
</dbReference>
<dbReference type="Pfam" id="PF00583">
    <property type="entry name" value="Acetyltransf_1"/>
    <property type="match status" value="1"/>
</dbReference>
<dbReference type="Gene3D" id="3.40.630.30">
    <property type="match status" value="1"/>
</dbReference>
<evidence type="ECO:0000256" key="2">
    <source>
        <dbReference type="ARBA" id="ARBA00023315"/>
    </source>
</evidence>
<dbReference type="PROSITE" id="PS51186">
    <property type="entry name" value="GNAT"/>
    <property type="match status" value="1"/>
</dbReference>
<keyword evidence="6" id="KW-1185">Reference proteome</keyword>
<feature type="domain" description="N-acetyltransferase" evidence="3">
    <location>
        <begin position="1"/>
        <end position="188"/>
    </location>
</feature>
<dbReference type="Proteomes" id="UP000051645">
    <property type="component" value="Unassembled WGS sequence"/>
</dbReference>
<dbReference type="GO" id="GO:0016747">
    <property type="term" value="F:acyltransferase activity, transferring groups other than amino-acyl groups"/>
    <property type="evidence" value="ECO:0007669"/>
    <property type="project" value="InterPro"/>
</dbReference>
<dbReference type="InterPro" id="IPR050680">
    <property type="entry name" value="YpeA/RimI_acetyltransf"/>
</dbReference>
<organism evidence="4 7">
    <name type="scientific">Lactobacillus selangorensis</name>
    <dbReference type="NCBI Taxonomy" id="81857"/>
    <lineage>
        <taxon>Bacteria</taxon>
        <taxon>Bacillati</taxon>
        <taxon>Bacillota</taxon>
        <taxon>Bacilli</taxon>
        <taxon>Lactobacillales</taxon>
        <taxon>Lactobacillaceae</taxon>
        <taxon>Lactobacillus</taxon>
    </lineage>
</organism>
<dbReference type="SUPFAM" id="SSF55729">
    <property type="entry name" value="Acyl-CoA N-acyltransferases (Nat)"/>
    <property type="match status" value="1"/>
</dbReference>
<dbReference type="EMBL" id="JQAZ01000007">
    <property type="protein sequence ID" value="KRN30378.1"/>
    <property type="molecule type" value="Genomic_DNA"/>
</dbReference>
<dbReference type="InterPro" id="IPR016181">
    <property type="entry name" value="Acyl_CoA_acyltransferase"/>
</dbReference>
<dbReference type="STRING" id="81857.IV38_GL001867"/>
<dbReference type="RefSeq" id="WP_057770919.1">
    <property type="nucleotide sequence ID" value="NZ_JQAT01000006.1"/>
</dbReference>
<keyword evidence="2" id="KW-0012">Acyltransferase</keyword>
<dbReference type="AlphaFoldDB" id="A0A0R2FQL4"/>
<dbReference type="PANTHER" id="PTHR43420">
    <property type="entry name" value="ACETYLTRANSFERASE"/>
    <property type="match status" value="1"/>
</dbReference>
<evidence type="ECO:0000259" key="3">
    <source>
        <dbReference type="PROSITE" id="PS51186"/>
    </source>
</evidence>
<proteinExistence type="predicted"/>